<reference evidence="1 2" key="1">
    <citation type="submission" date="2016-11" db="EMBL/GenBank/DDBJ databases">
        <authorList>
            <person name="Jaros S."/>
            <person name="Januszkiewicz K."/>
            <person name="Wedrychowicz H."/>
        </authorList>
    </citation>
    <scope>NUCLEOTIDE SEQUENCE [LARGE SCALE GENOMIC DNA]</scope>
</reference>
<dbReference type="AlphaFoldDB" id="A0A2X0NU15"/>
<proteinExistence type="predicted"/>
<sequence length="53" mass="6384">MFELCWIRRRDTEVFGSVGDTYLAQVRPFRAFLPLIVRDELTIRDEEPKEVRN</sequence>
<gene>
    <name evidence="1" type="primary">BQ5605_C019g08958</name>
    <name evidence="1" type="ORF">BQ5605_C019G08958</name>
</gene>
<evidence type="ECO:0000313" key="1">
    <source>
        <dbReference type="EMBL" id="SGY23623.1"/>
    </source>
</evidence>
<accession>A0A2X0NU15</accession>
<evidence type="ECO:0000313" key="2">
    <source>
        <dbReference type="Proteomes" id="UP000249464"/>
    </source>
</evidence>
<dbReference type="Proteomes" id="UP000249464">
    <property type="component" value="Unassembled WGS sequence"/>
</dbReference>
<dbReference type="EMBL" id="FQNC01000019">
    <property type="protein sequence ID" value="SGY23623.1"/>
    <property type="molecule type" value="Genomic_DNA"/>
</dbReference>
<protein>
    <submittedName>
        <fullName evidence="1">BQ5605_C019g08958 protein</fullName>
    </submittedName>
</protein>
<keyword evidence="2" id="KW-1185">Reference proteome</keyword>
<organism evidence="1 2">
    <name type="scientific">Microbotryum silenes-dioicae</name>
    <dbReference type="NCBI Taxonomy" id="796604"/>
    <lineage>
        <taxon>Eukaryota</taxon>
        <taxon>Fungi</taxon>
        <taxon>Dikarya</taxon>
        <taxon>Basidiomycota</taxon>
        <taxon>Pucciniomycotina</taxon>
        <taxon>Microbotryomycetes</taxon>
        <taxon>Microbotryales</taxon>
        <taxon>Microbotryaceae</taxon>
        <taxon>Microbotryum</taxon>
    </lineage>
</organism>
<name>A0A2X0NU15_9BASI</name>